<evidence type="ECO:0000313" key="8">
    <source>
        <dbReference type="Proteomes" id="UP000632154"/>
    </source>
</evidence>
<evidence type="ECO:0000256" key="5">
    <source>
        <dbReference type="SAM" id="MobiDB-lite"/>
    </source>
</evidence>
<dbReference type="RefSeq" id="WP_189643729.1">
    <property type="nucleotide sequence ID" value="NZ_BNAL01000031.1"/>
</dbReference>
<evidence type="ECO:0000259" key="6">
    <source>
        <dbReference type="PROSITE" id="PS50977"/>
    </source>
</evidence>
<dbReference type="Proteomes" id="UP000632154">
    <property type="component" value="Unassembled WGS sequence"/>
</dbReference>
<organism evidence="7 8">
    <name type="scientific">Deinococcus piscis</name>
    <dbReference type="NCBI Taxonomy" id="394230"/>
    <lineage>
        <taxon>Bacteria</taxon>
        <taxon>Thermotogati</taxon>
        <taxon>Deinococcota</taxon>
        <taxon>Deinococci</taxon>
        <taxon>Deinococcales</taxon>
        <taxon>Deinococcaceae</taxon>
        <taxon>Deinococcus</taxon>
    </lineage>
</organism>
<accession>A0ABQ3K9T4</accession>
<evidence type="ECO:0000256" key="4">
    <source>
        <dbReference type="PROSITE-ProRule" id="PRU00335"/>
    </source>
</evidence>
<feature type="DNA-binding region" description="H-T-H motif" evidence="4">
    <location>
        <begin position="45"/>
        <end position="64"/>
    </location>
</feature>
<comment type="caution">
    <text evidence="7">The sequence shown here is derived from an EMBL/GenBank/DDBJ whole genome shotgun (WGS) entry which is preliminary data.</text>
</comment>
<dbReference type="Pfam" id="PF17928">
    <property type="entry name" value="TetR_C_22"/>
    <property type="match status" value="1"/>
</dbReference>
<evidence type="ECO:0000256" key="3">
    <source>
        <dbReference type="ARBA" id="ARBA00023163"/>
    </source>
</evidence>
<gene>
    <name evidence="7" type="ORF">GCM10017783_21300</name>
</gene>
<dbReference type="InterPro" id="IPR009057">
    <property type="entry name" value="Homeodomain-like_sf"/>
</dbReference>
<dbReference type="PRINTS" id="PR00455">
    <property type="entry name" value="HTHTETR"/>
</dbReference>
<dbReference type="InterPro" id="IPR050109">
    <property type="entry name" value="HTH-type_TetR-like_transc_reg"/>
</dbReference>
<evidence type="ECO:0000256" key="2">
    <source>
        <dbReference type="ARBA" id="ARBA00023125"/>
    </source>
</evidence>
<dbReference type="EMBL" id="BNAL01000031">
    <property type="protein sequence ID" value="GHG08434.1"/>
    <property type="molecule type" value="Genomic_DNA"/>
</dbReference>
<dbReference type="PANTHER" id="PTHR30055">
    <property type="entry name" value="HTH-TYPE TRANSCRIPTIONAL REGULATOR RUTR"/>
    <property type="match status" value="1"/>
</dbReference>
<evidence type="ECO:0000256" key="1">
    <source>
        <dbReference type="ARBA" id="ARBA00023015"/>
    </source>
</evidence>
<feature type="domain" description="HTH tetR-type" evidence="6">
    <location>
        <begin position="22"/>
        <end position="82"/>
    </location>
</feature>
<keyword evidence="8" id="KW-1185">Reference proteome</keyword>
<proteinExistence type="predicted"/>
<reference evidence="8" key="1">
    <citation type="journal article" date="2019" name="Int. J. Syst. Evol. Microbiol.">
        <title>The Global Catalogue of Microorganisms (GCM) 10K type strain sequencing project: providing services to taxonomists for standard genome sequencing and annotation.</title>
        <authorList>
            <consortium name="The Broad Institute Genomics Platform"/>
            <consortium name="The Broad Institute Genome Sequencing Center for Infectious Disease"/>
            <person name="Wu L."/>
            <person name="Ma J."/>
        </authorList>
    </citation>
    <scope>NUCLEOTIDE SEQUENCE [LARGE SCALE GENOMIC DNA]</scope>
    <source>
        <strain evidence="8">CGMCC 1.18439</strain>
    </source>
</reference>
<keyword evidence="3" id="KW-0804">Transcription</keyword>
<evidence type="ECO:0000313" key="7">
    <source>
        <dbReference type="EMBL" id="GHG08434.1"/>
    </source>
</evidence>
<keyword evidence="2 4" id="KW-0238">DNA-binding</keyword>
<dbReference type="Pfam" id="PF00440">
    <property type="entry name" value="TetR_N"/>
    <property type="match status" value="1"/>
</dbReference>
<feature type="region of interest" description="Disordered" evidence="5">
    <location>
        <begin position="1"/>
        <end position="21"/>
    </location>
</feature>
<dbReference type="InterPro" id="IPR001647">
    <property type="entry name" value="HTH_TetR"/>
</dbReference>
<keyword evidence="1" id="KW-0805">Transcription regulation</keyword>
<protein>
    <submittedName>
        <fullName evidence="7">TetR family transcriptional regulator</fullName>
    </submittedName>
</protein>
<dbReference type="PANTHER" id="PTHR30055:SF234">
    <property type="entry name" value="HTH-TYPE TRANSCRIPTIONAL REGULATOR BETI"/>
    <property type="match status" value="1"/>
</dbReference>
<dbReference type="SUPFAM" id="SSF46689">
    <property type="entry name" value="Homeodomain-like"/>
    <property type="match status" value="1"/>
</dbReference>
<dbReference type="PROSITE" id="PS50977">
    <property type="entry name" value="HTH_TETR_2"/>
    <property type="match status" value="1"/>
</dbReference>
<name>A0ABQ3K9T4_9DEIO</name>
<dbReference type="Gene3D" id="1.10.357.10">
    <property type="entry name" value="Tetracycline Repressor, domain 2"/>
    <property type="match status" value="1"/>
</dbReference>
<sequence length="218" mass="24156">MPELSALPQLQPRKVPSQQRSKQRFETILGAAAQYIAAHGSHSLRMSDIAEQSGISIGSLYQYFPDKTALIATLVHQFQEQGHRCVQAALEPVTTEAKLLEAMRRLTQQYYWLYQENPALRNIWGSTQADTQLQALEAQDVQRHAQMLLDKLSELRPSESAEALQTTALLCMHLLNASVRLAITLPQPNAASPALPSLLAQFEEQVLPAVLQSPGHAI</sequence>
<dbReference type="InterPro" id="IPR041674">
    <property type="entry name" value="TetR_C_22"/>
</dbReference>